<evidence type="ECO:0000256" key="6">
    <source>
        <dbReference type="ARBA" id="ARBA00022840"/>
    </source>
</evidence>
<dbReference type="SUPFAM" id="SSF52540">
    <property type="entry name" value="P-loop containing nucleoside triphosphate hydrolases"/>
    <property type="match status" value="1"/>
</dbReference>
<dbReference type="Gene3D" id="3.40.50.300">
    <property type="entry name" value="P-loop containing nucleotide triphosphate hydrolases"/>
    <property type="match status" value="1"/>
</dbReference>
<evidence type="ECO:0000256" key="5">
    <source>
        <dbReference type="ARBA" id="ARBA00022777"/>
    </source>
</evidence>
<comment type="catalytic activity">
    <reaction evidence="8">
        <text>3'-dephospho-CoA + ATP = ADP + CoA + H(+)</text>
        <dbReference type="Rhea" id="RHEA:18245"/>
        <dbReference type="ChEBI" id="CHEBI:15378"/>
        <dbReference type="ChEBI" id="CHEBI:30616"/>
        <dbReference type="ChEBI" id="CHEBI:57287"/>
        <dbReference type="ChEBI" id="CHEBI:57328"/>
        <dbReference type="ChEBI" id="CHEBI:456216"/>
        <dbReference type="EC" id="2.7.1.24"/>
    </reaction>
</comment>
<protein>
    <recommendedName>
        <fullName evidence="8 9">Dephospho-CoA kinase</fullName>
        <ecNumber evidence="8 9">2.7.1.24</ecNumber>
    </recommendedName>
    <alternativeName>
        <fullName evidence="8">Dephosphocoenzyme A kinase</fullName>
    </alternativeName>
</protein>
<dbReference type="PANTHER" id="PTHR10695">
    <property type="entry name" value="DEPHOSPHO-COA KINASE-RELATED"/>
    <property type="match status" value="1"/>
</dbReference>
<evidence type="ECO:0000256" key="4">
    <source>
        <dbReference type="ARBA" id="ARBA00022741"/>
    </source>
</evidence>
<evidence type="ECO:0000256" key="3">
    <source>
        <dbReference type="ARBA" id="ARBA00022679"/>
    </source>
</evidence>
<evidence type="ECO:0000256" key="2">
    <source>
        <dbReference type="ARBA" id="ARBA00022490"/>
    </source>
</evidence>
<dbReference type="RefSeq" id="WP_118095430.1">
    <property type="nucleotide sequence ID" value="NZ_QSIO01000001.1"/>
</dbReference>
<dbReference type="HAMAP" id="MF_00376">
    <property type="entry name" value="Dephospho_CoA_kinase"/>
    <property type="match status" value="1"/>
</dbReference>
<keyword evidence="2 8" id="KW-0963">Cytoplasm</keyword>
<keyword evidence="6 8" id="KW-0067">ATP-binding</keyword>
<organism evidence="10 11">
    <name type="scientific">Streptococcus parasanguinis</name>
    <dbReference type="NCBI Taxonomy" id="1318"/>
    <lineage>
        <taxon>Bacteria</taxon>
        <taxon>Bacillati</taxon>
        <taxon>Bacillota</taxon>
        <taxon>Bacilli</taxon>
        <taxon>Lactobacillales</taxon>
        <taxon>Streptococcaceae</taxon>
        <taxon>Streptococcus</taxon>
    </lineage>
</organism>
<comment type="caution">
    <text evidence="10">The sequence shown here is derived from an EMBL/GenBank/DDBJ whole genome shotgun (WGS) entry which is preliminary data.</text>
</comment>
<dbReference type="Pfam" id="PF01121">
    <property type="entry name" value="CoaE"/>
    <property type="match status" value="1"/>
</dbReference>
<reference evidence="10 11" key="1">
    <citation type="submission" date="2018-08" db="EMBL/GenBank/DDBJ databases">
        <title>A genome reference for cultivated species of the human gut microbiota.</title>
        <authorList>
            <person name="Zou Y."/>
            <person name="Xue W."/>
            <person name="Luo G."/>
        </authorList>
    </citation>
    <scope>NUCLEOTIDE SEQUENCE [LARGE SCALE GENOMIC DNA]</scope>
    <source>
        <strain evidence="10 11">AM33-3BH</strain>
    </source>
</reference>
<comment type="similarity">
    <text evidence="1 8">Belongs to the CoaE family.</text>
</comment>
<dbReference type="PROSITE" id="PS51219">
    <property type="entry name" value="DPCK"/>
    <property type="match status" value="1"/>
</dbReference>
<sequence length="198" mass="22516">MARIIGLTGGIASGKSTVTSYLREKGYPVIDADQVVHDLQAPGGALYRVLVDHFGREILTKEGELDRVALGQRIFSDPSERDWSNRVQGRLIREALAEVRDRQAAQSDLFFMDIPLLIEQGYEEWFESVWLVAVSKETQLKRLMERNHLSELQAQERIASQMPLDEKRAHADLVLDNNDDLTALYAQLDAALQQLERR</sequence>
<dbReference type="InterPro" id="IPR001977">
    <property type="entry name" value="Depp_CoAkinase"/>
</dbReference>
<dbReference type="GO" id="GO:0015937">
    <property type="term" value="P:coenzyme A biosynthetic process"/>
    <property type="evidence" value="ECO:0007669"/>
    <property type="project" value="UniProtKB-UniRule"/>
</dbReference>
<dbReference type="GO" id="GO:0005737">
    <property type="term" value="C:cytoplasm"/>
    <property type="evidence" value="ECO:0007669"/>
    <property type="project" value="UniProtKB-SubCell"/>
</dbReference>
<dbReference type="UniPathway" id="UPA00241">
    <property type="reaction ID" value="UER00356"/>
</dbReference>
<dbReference type="NCBIfam" id="TIGR00152">
    <property type="entry name" value="dephospho-CoA kinase"/>
    <property type="match status" value="1"/>
</dbReference>
<name>A0A414CM52_STRPA</name>
<comment type="function">
    <text evidence="8">Catalyzes the phosphorylation of the 3'-hydroxyl group of dephosphocoenzyme A to form coenzyme A.</text>
</comment>
<keyword evidence="7 8" id="KW-0173">Coenzyme A biosynthesis</keyword>
<feature type="binding site" evidence="8">
    <location>
        <begin position="12"/>
        <end position="17"/>
    </location>
    <ligand>
        <name>ATP</name>
        <dbReference type="ChEBI" id="CHEBI:30616"/>
    </ligand>
</feature>
<gene>
    <name evidence="8" type="primary">coaE</name>
    <name evidence="10" type="ORF">DW820_03165</name>
</gene>
<keyword evidence="3 8" id="KW-0808">Transferase</keyword>
<keyword evidence="4 8" id="KW-0547">Nucleotide-binding</keyword>
<evidence type="ECO:0000256" key="7">
    <source>
        <dbReference type="ARBA" id="ARBA00022993"/>
    </source>
</evidence>
<dbReference type="InterPro" id="IPR027417">
    <property type="entry name" value="P-loop_NTPase"/>
</dbReference>
<dbReference type="PANTHER" id="PTHR10695:SF46">
    <property type="entry name" value="BIFUNCTIONAL COENZYME A SYNTHASE-RELATED"/>
    <property type="match status" value="1"/>
</dbReference>
<dbReference type="GO" id="GO:0004140">
    <property type="term" value="F:dephospho-CoA kinase activity"/>
    <property type="evidence" value="ECO:0007669"/>
    <property type="project" value="UniProtKB-UniRule"/>
</dbReference>
<comment type="pathway">
    <text evidence="8">Cofactor biosynthesis; coenzyme A biosynthesis; CoA from (R)-pantothenate: step 5/5.</text>
</comment>
<evidence type="ECO:0000256" key="9">
    <source>
        <dbReference type="NCBIfam" id="TIGR00152"/>
    </source>
</evidence>
<evidence type="ECO:0000313" key="11">
    <source>
        <dbReference type="Proteomes" id="UP000285773"/>
    </source>
</evidence>
<dbReference type="GO" id="GO:0005524">
    <property type="term" value="F:ATP binding"/>
    <property type="evidence" value="ECO:0007669"/>
    <property type="project" value="UniProtKB-UniRule"/>
</dbReference>
<dbReference type="Proteomes" id="UP000285773">
    <property type="component" value="Unassembled WGS sequence"/>
</dbReference>
<comment type="subcellular location">
    <subcellularLocation>
        <location evidence="8">Cytoplasm</location>
    </subcellularLocation>
</comment>
<accession>A0A414CM52</accession>
<dbReference type="EMBL" id="QSIO01000001">
    <property type="protein sequence ID" value="RHC96139.1"/>
    <property type="molecule type" value="Genomic_DNA"/>
</dbReference>
<evidence type="ECO:0000256" key="8">
    <source>
        <dbReference type="HAMAP-Rule" id="MF_00376"/>
    </source>
</evidence>
<keyword evidence="5 8" id="KW-0418">Kinase</keyword>
<dbReference type="CDD" id="cd02022">
    <property type="entry name" value="DPCK"/>
    <property type="match status" value="1"/>
</dbReference>
<evidence type="ECO:0000256" key="1">
    <source>
        <dbReference type="ARBA" id="ARBA00009018"/>
    </source>
</evidence>
<dbReference type="EC" id="2.7.1.24" evidence="8 9"/>
<dbReference type="AlphaFoldDB" id="A0A414CM52"/>
<proteinExistence type="inferred from homology"/>
<evidence type="ECO:0000313" key="10">
    <source>
        <dbReference type="EMBL" id="RHC96139.1"/>
    </source>
</evidence>
<dbReference type="FunFam" id="3.40.50.300:FF:000991">
    <property type="entry name" value="Dephospho-CoA kinase"/>
    <property type="match status" value="1"/>
</dbReference>